<protein>
    <submittedName>
        <fullName evidence="1">Uncharacterized protein</fullName>
    </submittedName>
</protein>
<dbReference type="OrthoDB" id="199400at2759"/>
<keyword evidence="2" id="KW-1185">Reference proteome</keyword>
<dbReference type="AlphaFoldDB" id="A0A6S7FZA7"/>
<feature type="non-terminal residue" evidence="1">
    <location>
        <position position="1"/>
    </location>
</feature>
<accession>A0A6S7FZA7</accession>
<dbReference type="Gene3D" id="1.20.890.10">
    <property type="entry name" value="cAMP-dependent protein kinase regulatory subunit, dimerization-anchoring domain"/>
    <property type="match status" value="1"/>
</dbReference>
<evidence type="ECO:0000313" key="2">
    <source>
        <dbReference type="Proteomes" id="UP001152795"/>
    </source>
</evidence>
<reference evidence="1" key="1">
    <citation type="submission" date="2020-04" db="EMBL/GenBank/DDBJ databases">
        <authorList>
            <person name="Alioto T."/>
            <person name="Alioto T."/>
            <person name="Gomez Garrido J."/>
        </authorList>
    </citation>
    <scope>NUCLEOTIDE SEQUENCE</scope>
    <source>
        <strain evidence="1">A484AB</strain>
    </source>
</reference>
<evidence type="ECO:0000313" key="1">
    <source>
        <dbReference type="EMBL" id="CAB3983043.1"/>
    </source>
</evidence>
<name>A0A6S7FZA7_PARCT</name>
<dbReference type="Proteomes" id="UP001152795">
    <property type="component" value="Unassembled WGS sequence"/>
</dbReference>
<proteinExistence type="predicted"/>
<dbReference type="EMBL" id="CACRXK020000569">
    <property type="protein sequence ID" value="CAB3983043.1"/>
    <property type="molecule type" value="Genomic_DNA"/>
</dbReference>
<dbReference type="PANTHER" id="PTHR46788">
    <property type="entry name" value="EF-HAND CALCIUM-BINDING DOMAIN-CONTAINING PROTEIN 5"/>
    <property type="match status" value="1"/>
</dbReference>
<dbReference type="CDD" id="cd22968">
    <property type="entry name" value="DD_EFCAB5"/>
    <property type="match status" value="1"/>
</dbReference>
<gene>
    <name evidence="1" type="ORF">PACLA_8A025249</name>
</gene>
<organism evidence="1 2">
    <name type="scientific">Paramuricea clavata</name>
    <name type="common">Red gorgonian</name>
    <name type="synonym">Violescent sea-whip</name>
    <dbReference type="NCBI Taxonomy" id="317549"/>
    <lineage>
        <taxon>Eukaryota</taxon>
        <taxon>Metazoa</taxon>
        <taxon>Cnidaria</taxon>
        <taxon>Anthozoa</taxon>
        <taxon>Octocorallia</taxon>
        <taxon>Malacalcyonacea</taxon>
        <taxon>Plexauridae</taxon>
        <taxon>Paramuricea</taxon>
    </lineage>
</organism>
<sequence>MAFPQNRLVPLDVLAREWMNNNPATIDLRIYLIENLFPSLIMGLEKLLTEAEKRELVDTETAVSNFNPVNYLAQYLMRNNPRYSNFPEASPYAKGLRKVAEDLKSEIFEIDANRLVTLKASAQVKRMEREKMERMKGEELERRGQMLENVFVTWAQNEDTIPLTMVQNALISFRERSDSLSEELRREAYFAIEAPELDSKGTLLGVNEFKE</sequence>
<comment type="caution">
    <text evidence="1">The sequence shown here is derived from an EMBL/GenBank/DDBJ whole genome shotgun (WGS) entry which is preliminary data.</text>
</comment>
<dbReference type="PANTHER" id="PTHR46788:SF1">
    <property type="entry name" value="EF-HAND CALCIUM-BINDING DOMAIN-CONTAINING PROTEIN 5"/>
    <property type="match status" value="1"/>
</dbReference>